<evidence type="ECO:0000313" key="4">
    <source>
        <dbReference type="EMBL" id="TFH56707.1"/>
    </source>
</evidence>
<name>A0A2N7S2X2_9MICC</name>
<feature type="domain" description="Histone acetyltransferase Rv0428c-like SH3" evidence="2">
    <location>
        <begin position="8"/>
        <end position="61"/>
    </location>
</feature>
<gene>
    <name evidence="3" type="ORF">CIK84_02370</name>
    <name evidence="4" type="ORF">EXY26_06655</name>
</gene>
<sequence length="80" mass="9137">MLSFSDVTPGERLVVRYRLSDVRTGEHFSDALGELQEVTEQSVTIQTRTELVRIPREAITHAKRVPPPPARRRPRASRSE</sequence>
<comment type="caution">
    <text evidence="3">The sequence shown here is derived from an EMBL/GenBank/DDBJ whole genome shotgun (WGS) entry which is preliminary data.</text>
</comment>
<feature type="compositionally biased region" description="Basic residues" evidence="1">
    <location>
        <begin position="70"/>
        <end position="80"/>
    </location>
</feature>
<dbReference type="Proteomes" id="UP000297638">
    <property type="component" value="Unassembled WGS sequence"/>
</dbReference>
<proteinExistence type="predicted"/>
<evidence type="ECO:0000313" key="3">
    <source>
        <dbReference type="EMBL" id="PMQ20480.1"/>
    </source>
</evidence>
<organism evidence="3 5">
    <name type="scientific">Glutamicibacter arilaitensis</name>
    <dbReference type="NCBI Taxonomy" id="256701"/>
    <lineage>
        <taxon>Bacteria</taxon>
        <taxon>Bacillati</taxon>
        <taxon>Actinomycetota</taxon>
        <taxon>Actinomycetes</taxon>
        <taxon>Micrococcales</taxon>
        <taxon>Micrococcaceae</taxon>
        <taxon>Glutamicibacter</taxon>
    </lineage>
</organism>
<dbReference type="GeneID" id="303185772"/>
<dbReference type="EMBL" id="SPDS01000001">
    <property type="protein sequence ID" value="TFH56707.1"/>
    <property type="molecule type" value="Genomic_DNA"/>
</dbReference>
<reference evidence="4 6" key="2">
    <citation type="submission" date="2019-03" db="EMBL/GenBank/DDBJ databases">
        <title>Glutamicibacter sp. LJH19 genome.</title>
        <authorList>
            <person name="Sinai Borker S."/>
            <person name="Kumar R."/>
        </authorList>
    </citation>
    <scope>NUCLEOTIDE SEQUENCE [LARGE SCALE GENOMIC DNA]</scope>
    <source>
        <strain evidence="4 6">LJH19</strain>
    </source>
</reference>
<evidence type="ECO:0000259" key="2">
    <source>
        <dbReference type="Pfam" id="PF24551"/>
    </source>
</evidence>
<dbReference type="RefSeq" id="WP_013349522.1">
    <property type="nucleotide sequence ID" value="NZ_JABUYH010000007.1"/>
</dbReference>
<reference evidence="3 5" key="1">
    <citation type="journal article" date="2017" name="Elife">
        <title>Extensive horizontal gene transfer in cheese-associated bacteria.</title>
        <authorList>
            <person name="Bonham K.S."/>
            <person name="Wolfe B.E."/>
            <person name="Dutton R.J."/>
        </authorList>
    </citation>
    <scope>NUCLEOTIDE SEQUENCE [LARGE SCALE GENOMIC DNA]</scope>
    <source>
        <strain evidence="3 5">JB182</strain>
    </source>
</reference>
<feature type="region of interest" description="Disordered" evidence="1">
    <location>
        <begin position="58"/>
        <end position="80"/>
    </location>
</feature>
<dbReference type="OMA" id="DICHVET"/>
<dbReference type="AlphaFoldDB" id="A0A2N7S2X2"/>
<accession>A0A2N7S2X2</accession>
<protein>
    <recommendedName>
        <fullName evidence="2">Histone acetyltransferase Rv0428c-like SH3 domain-containing protein</fullName>
    </recommendedName>
</protein>
<dbReference type="InterPro" id="IPR056934">
    <property type="entry name" value="SH3_Rv0428c"/>
</dbReference>
<evidence type="ECO:0000313" key="6">
    <source>
        <dbReference type="Proteomes" id="UP000297638"/>
    </source>
</evidence>
<dbReference type="Proteomes" id="UP000235739">
    <property type="component" value="Unassembled WGS sequence"/>
</dbReference>
<dbReference type="Pfam" id="PF24551">
    <property type="entry name" value="SH3_Rv0428c"/>
    <property type="match status" value="1"/>
</dbReference>
<dbReference type="EMBL" id="PNQX01000001">
    <property type="protein sequence ID" value="PMQ20480.1"/>
    <property type="molecule type" value="Genomic_DNA"/>
</dbReference>
<evidence type="ECO:0000313" key="5">
    <source>
        <dbReference type="Proteomes" id="UP000235739"/>
    </source>
</evidence>
<evidence type="ECO:0000256" key="1">
    <source>
        <dbReference type="SAM" id="MobiDB-lite"/>
    </source>
</evidence>